<feature type="domain" description="B30.2/SPRY" evidence="2">
    <location>
        <begin position="159"/>
        <end position="351"/>
    </location>
</feature>
<dbReference type="InterPro" id="IPR013320">
    <property type="entry name" value="ConA-like_dom_sf"/>
</dbReference>
<proteinExistence type="predicted"/>
<feature type="coiled-coil region" evidence="1">
    <location>
        <begin position="27"/>
        <end position="61"/>
    </location>
</feature>
<gene>
    <name evidence="3" type="ORF">D9C73_007601</name>
</gene>
<keyword evidence="1" id="KW-0175">Coiled coil</keyword>
<dbReference type="InterPro" id="IPR003877">
    <property type="entry name" value="SPRY_dom"/>
</dbReference>
<dbReference type="STRING" id="240159.A0A4V6APL5"/>
<accession>A0A4V6APL5</accession>
<dbReference type="Proteomes" id="UP000298787">
    <property type="component" value="Chromosome 7"/>
</dbReference>
<dbReference type="InterPro" id="IPR001870">
    <property type="entry name" value="B30.2/SPRY"/>
</dbReference>
<dbReference type="FunFam" id="2.60.120.920:FF:000004">
    <property type="entry name" value="Butyrophilin subfamily 1 member A1"/>
    <property type="match status" value="1"/>
</dbReference>
<dbReference type="InterPro" id="IPR043136">
    <property type="entry name" value="B30.2/SPRY_sf"/>
</dbReference>
<name>A0A4V6APL5_COLLU</name>
<dbReference type="InterPro" id="IPR006574">
    <property type="entry name" value="PRY"/>
</dbReference>
<dbReference type="CDD" id="cd12893">
    <property type="entry name" value="SPRY_PRY_TRIM35"/>
    <property type="match status" value="1"/>
</dbReference>
<evidence type="ECO:0000259" key="2">
    <source>
        <dbReference type="PROSITE" id="PS50188"/>
    </source>
</evidence>
<dbReference type="AlphaFoldDB" id="A0A4V6APL5"/>
<feature type="coiled-coil region" evidence="1">
    <location>
        <begin position="85"/>
        <end position="119"/>
    </location>
</feature>
<sequence>MPRVSHRGCPGEASYKSGTEAEISVVLESLRKKFKTLSKTKEQWEETKKYIQAQASQTEREMKEEFAKLHQFLQREETTRLKALKREEEIKNQVMTEKLKNIKDQISALSSTISDIETALKAKELPFLQGYRQTKKRAKCNIQDPECIRDILIDSAKHLGLLKYKLWRKMADVVKFVPITLDPNTAQSNLKFSEELTCVQVSGKQVLPDNPERCTHRVCVLGATGFTFGKHSWTVEVGKGKSWCIGVARESITRKSVVFLNPTEGFWVISLSDGDKFWAETANRTKLVVKNKPERITVKLNYDKGKVVFINATDSTTIYAFTDRFAERIFPYFSPGLCEEKYACPLTICPRTITVDLE</sequence>
<evidence type="ECO:0000256" key="1">
    <source>
        <dbReference type="SAM" id="Coils"/>
    </source>
</evidence>
<keyword evidence="4" id="KW-1185">Reference proteome</keyword>
<reference evidence="3 4" key="1">
    <citation type="submission" date="2019-01" db="EMBL/GenBank/DDBJ databases">
        <title>Genome Assembly of Collichthys lucidus.</title>
        <authorList>
            <person name="Cai M."/>
            <person name="Xiao S."/>
        </authorList>
    </citation>
    <scope>NUCLEOTIDE SEQUENCE [LARGE SCALE GENOMIC DNA]</scope>
    <source>
        <strain evidence="3">JT15FE1705JMU</strain>
        <tissue evidence="3">Muscle</tissue>
    </source>
</reference>
<dbReference type="InterPro" id="IPR003879">
    <property type="entry name" value="Butyrophylin_SPRY"/>
</dbReference>
<dbReference type="PROSITE" id="PS50188">
    <property type="entry name" value="B302_SPRY"/>
    <property type="match status" value="1"/>
</dbReference>
<organism evidence="3 4">
    <name type="scientific">Collichthys lucidus</name>
    <name type="common">Big head croaker</name>
    <name type="synonym">Sciaena lucida</name>
    <dbReference type="NCBI Taxonomy" id="240159"/>
    <lineage>
        <taxon>Eukaryota</taxon>
        <taxon>Metazoa</taxon>
        <taxon>Chordata</taxon>
        <taxon>Craniata</taxon>
        <taxon>Vertebrata</taxon>
        <taxon>Euteleostomi</taxon>
        <taxon>Actinopterygii</taxon>
        <taxon>Neopterygii</taxon>
        <taxon>Teleostei</taxon>
        <taxon>Neoteleostei</taxon>
        <taxon>Acanthomorphata</taxon>
        <taxon>Eupercaria</taxon>
        <taxon>Sciaenidae</taxon>
        <taxon>Collichthys</taxon>
    </lineage>
</organism>
<dbReference type="SUPFAM" id="SSF49899">
    <property type="entry name" value="Concanavalin A-like lectins/glucanases"/>
    <property type="match status" value="1"/>
</dbReference>
<dbReference type="EMBL" id="CM014084">
    <property type="protein sequence ID" value="TKS73522.1"/>
    <property type="molecule type" value="Genomic_DNA"/>
</dbReference>
<dbReference type="Gene3D" id="2.60.120.920">
    <property type="match status" value="1"/>
</dbReference>
<dbReference type="SMART" id="SM00449">
    <property type="entry name" value="SPRY"/>
    <property type="match status" value="1"/>
</dbReference>
<dbReference type="Pfam" id="PF00622">
    <property type="entry name" value="SPRY"/>
    <property type="match status" value="1"/>
</dbReference>
<dbReference type="PRINTS" id="PR01407">
    <property type="entry name" value="BUTYPHLNCDUF"/>
</dbReference>
<dbReference type="SMART" id="SM00589">
    <property type="entry name" value="PRY"/>
    <property type="match status" value="1"/>
</dbReference>
<dbReference type="InterPro" id="IPR050143">
    <property type="entry name" value="TRIM/RBCC"/>
</dbReference>
<protein>
    <submittedName>
        <fullName evidence="3">Zinc-binding protein A33</fullName>
    </submittedName>
</protein>
<evidence type="ECO:0000313" key="4">
    <source>
        <dbReference type="Proteomes" id="UP000298787"/>
    </source>
</evidence>
<dbReference type="PANTHER" id="PTHR24103">
    <property type="entry name" value="E3 UBIQUITIN-PROTEIN LIGASE TRIM"/>
    <property type="match status" value="1"/>
</dbReference>
<evidence type="ECO:0000313" key="3">
    <source>
        <dbReference type="EMBL" id="TKS73522.1"/>
    </source>
</evidence>
<dbReference type="Pfam" id="PF13765">
    <property type="entry name" value="PRY"/>
    <property type="match status" value="1"/>
</dbReference>